<dbReference type="SUPFAM" id="SSF140566">
    <property type="entry name" value="FlgN-like"/>
    <property type="match status" value="1"/>
</dbReference>
<evidence type="ECO:0000256" key="2">
    <source>
        <dbReference type="ARBA" id="ARBA00007703"/>
    </source>
</evidence>
<comment type="similarity">
    <text evidence="2">Belongs to the FlgN family.</text>
</comment>
<reference evidence="4 5" key="1">
    <citation type="submission" date="2015-11" db="EMBL/GenBank/DDBJ databases">
        <authorList>
            <person name="Lin W."/>
        </authorList>
    </citation>
    <scope>NUCLEOTIDE SEQUENCE [LARGE SCALE GENOMIC DNA]</scope>
    <source>
        <strain evidence="4 5">HCH-1</strain>
    </source>
</reference>
<keyword evidence="5" id="KW-1185">Reference proteome</keyword>
<organism evidence="4 5">
    <name type="scientific">Candidatus Magnetominusculus xianensis</name>
    <dbReference type="NCBI Taxonomy" id="1748249"/>
    <lineage>
        <taxon>Bacteria</taxon>
        <taxon>Pseudomonadati</taxon>
        <taxon>Nitrospirota</taxon>
        <taxon>Nitrospiria</taxon>
        <taxon>Nitrospirales</taxon>
        <taxon>Nitrospiraceae</taxon>
        <taxon>Candidatus Magnetominusculus</taxon>
    </lineage>
</organism>
<dbReference type="InterPro" id="IPR036679">
    <property type="entry name" value="FlgN-like_sf"/>
</dbReference>
<dbReference type="InterPro" id="IPR007809">
    <property type="entry name" value="FlgN-like"/>
</dbReference>
<name>A0ABR5SGI4_9BACT</name>
<sequence length="160" mass="18374">MKTANDIKKVLSLQIEGYKVLFELLKQERENLIDFNEQGVETLAKEKYTQTLKLRLLEEERLRLMKKLVTEINTCQSINGRKLSVDMNINTLAEITGDSDFNGIRTMLKSLLQSIDELNEFNKVLIDRSLKYVRNNINFLNLHGVNPTVGKTGVFLAKEA</sequence>
<evidence type="ECO:0000313" key="4">
    <source>
        <dbReference type="EMBL" id="KWT85383.1"/>
    </source>
</evidence>
<comment type="function">
    <text evidence="1">Required for the efficient initiation of filament assembly.</text>
</comment>
<evidence type="ECO:0000256" key="1">
    <source>
        <dbReference type="ARBA" id="ARBA00002397"/>
    </source>
</evidence>
<keyword evidence="3" id="KW-1005">Bacterial flagellum biogenesis</keyword>
<dbReference type="EMBL" id="LNQR01000062">
    <property type="protein sequence ID" value="KWT85383.1"/>
    <property type="molecule type" value="Genomic_DNA"/>
</dbReference>
<dbReference type="RefSeq" id="WP_085052356.1">
    <property type="nucleotide sequence ID" value="NZ_LNQR01000062.1"/>
</dbReference>
<dbReference type="Gene3D" id="1.20.58.300">
    <property type="entry name" value="FlgN-like"/>
    <property type="match status" value="1"/>
</dbReference>
<dbReference type="Proteomes" id="UP000060487">
    <property type="component" value="Unassembled WGS sequence"/>
</dbReference>
<evidence type="ECO:0000256" key="3">
    <source>
        <dbReference type="ARBA" id="ARBA00022795"/>
    </source>
</evidence>
<proteinExistence type="inferred from homology"/>
<comment type="caution">
    <text evidence="4">The sequence shown here is derived from an EMBL/GenBank/DDBJ whole genome shotgun (WGS) entry which is preliminary data.</text>
</comment>
<evidence type="ECO:0000313" key="5">
    <source>
        <dbReference type="Proteomes" id="UP000060487"/>
    </source>
</evidence>
<protein>
    <submittedName>
        <fullName evidence="4">FlgN family protein</fullName>
    </submittedName>
</protein>
<accession>A0ABR5SGI4</accession>
<dbReference type="Pfam" id="PF05130">
    <property type="entry name" value="FlgN"/>
    <property type="match status" value="1"/>
</dbReference>
<gene>
    <name evidence="4" type="ORF">ASN18_1739</name>
</gene>